<dbReference type="KEGG" id="mana:MAMMFC1_00036"/>
<keyword evidence="2" id="KW-0175">Coiled coil</keyword>
<dbReference type="EMBL" id="AP018449">
    <property type="protein sequence ID" value="BBB89403.1"/>
    <property type="molecule type" value="Genomic_DNA"/>
</dbReference>
<feature type="domain" description="CzcB-like C-terminal circularly permuted SH3-like" evidence="5">
    <location>
        <begin position="325"/>
        <end position="381"/>
    </location>
</feature>
<dbReference type="GO" id="GO:1990281">
    <property type="term" value="C:efflux pump complex"/>
    <property type="evidence" value="ECO:0007669"/>
    <property type="project" value="TreeGrafter"/>
</dbReference>
<accession>A0A348AEA5</accession>
<dbReference type="Gene3D" id="2.40.30.170">
    <property type="match status" value="1"/>
</dbReference>
<dbReference type="AlphaFoldDB" id="A0A348AEA5"/>
<dbReference type="SUPFAM" id="SSF111369">
    <property type="entry name" value="HlyD-like secretion proteins"/>
    <property type="match status" value="2"/>
</dbReference>
<feature type="domain" description="CusB-like beta-barrel" evidence="3">
    <location>
        <begin position="243"/>
        <end position="314"/>
    </location>
</feature>
<feature type="domain" description="CzcB-like barrel-sandwich hybrid" evidence="4">
    <location>
        <begin position="58"/>
        <end position="239"/>
    </location>
</feature>
<evidence type="ECO:0000313" key="7">
    <source>
        <dbReference type="Proteomes" id="UP000276437"/>
    </source>
</evidence>
<dbReference type="InterPro" id="IPR058649">
    <property type="entry name" value="CzcB_C"/>
</dbReference>
<organism evidence="6 7">
    <name type="scientific">Methylomusa anaerophila</name>
    <dbReference type="NCBI Taxonomy" id="1930071"/>
    <lineage>
        <taxon>Bacteria</taxon>
        <taxon>Bacillati</taxon>
        <taxon>Bacillota</taxon>
        <taxon>Negativicutes</taxon>
        <taxon>Selenomonadales</taxon>
        <taxon>Sporomusaceae</taxon>
        <taxon>Methylomusa</taxon>
    </lineage>
</organism>
<gene>
    <name evidence="6" type="primary">czcB</name>
    <name evidence="6" type="ORF">MAMMFC1_00036</name>
</gene>
<sequence length="408" mass="44303">MALIVSGIWGYMKGFGGKSGNAGKAAAIKPLVAVETVQKRDMVKRIVLSGQTVPAAQVDIAAKYTGRIVQVTVELGQRVEAGQVLIIQDTRDIDLIIAQSGESMRLARAESVETKAAFDANYRKAEADYQRNLDNLRRYESLHAAGAVSRENLDTARQQLVNAKAALDTLKEQAMTQGAPAVLETRQAAAARAEYMLEAYKQQREDMVLRAPRNGIIGYRQAEAGALVQDGQKLLTVVDNSSIYIDCQVAEQNAAYLVTGMELPVTVDSLGKSYPGKITYISPVSNEKTQAFTVRILLLQGDLLIKGGMFAHANAEILLKPKTIFVSKEAVLDKNGKKYVFVIHENKQAEQRQVRLGLANDEAVEILEGVKAGELVAGSNVSRLKQDMQVEVEQKAKTGSKDKAGTGI</sequence>
<dbReference type="Gene3D" id="2.40.420.20">
    <property type="match status" value="1"/>
</dbReference>
<dbReference type="Gene3D" id="2.40.50.100">
    <property type="match status" value="1"/>
</dbReference>
<reference evidence="6 7" key="1">
    <citation type="journal article" date="2018" name="Int. J. Syst. Evol. Microbiol.">
        <title>Methylomusa anaerophila gen. nov., sp. nov., an anaerobic methanol-utilizing bacterium isolated from a microbial fuel cell.</title>
        <authorList>
            <person name="Amano N."/>
            <person name="Yamamuro A."/>
            <person name="Miyahara M."/>
            <person name="Kouzuma A."/>
            <person name="Abe T."/>
            <person name="Watanabe K."/>
        </authorList>
    </citation>
    <scope>NUCLEOTIDE SEQUENCE [LARGE SCALE GENOMIC DNA]</scope>
    <source>
        <strain evidence="6 7">MMFC1</strain>
    </source>
</reference>
<dbReference type="Pfam" id="PF25954">
    <property type="entry name" value="Beta-barrel_RND_2"/>
    <property type="match status" value="1"/>
</dbReference>
<dbReference type="NCBIfam" id="TIGR01730">
    <property type="entry name" value="RND_mfp"/>
    <property type="match status" value="1"/>
</dbReference>
<feature type="coiled-coil region" evidence="2">
    <location>
        <begin position="122"/>
        <end position="173"/>
    </location>
</feature>
<dbReference type="PANTHER" id="PTHR30469">
    <property type="entry name" value="MULTIDRUG RESISTANCE PROTEIN MDTA"/>
    <property type="match status" value="1"/>
</dbReference>
<dbReference type="Pfam" id="PF25973">
    <property type="entry name" value="BSH_CzcB"/>
    <property type="match status" value="1"/>
</dbReference>
<name>A0A348AEA5_9FIRM</name>
<comment type="similarity">
    <text evidence="1">Belongs to the membrane fusion protein (MFP) (TC 8.A.1) family.</text>
</comment>
<dbReference type="InterPro" id="IPR058792">
    <property type="entry name" value="Beta-barrel_RND_2"/>
</dbReference>
<protein>
    <submittedName>
        <fullName evidence="6">Cobalt-zinc-cadmium resistance protein CzcB</fullName>
    </submittedName>
</protein>
<dbReference type="Pfam" id="PF25975">
    <property type="entry name" value="CzcB_C"/>
    <property type="match status" value="1"/>
</dbReference>
<dbReference type="InterPro" id="IPR006143">
    <property type="entry name" value="RND_pump_MFP"/>
</dbReference>
<evidence type="ECO:0000259" key="4">
    <source>
        <dbReference type="Pfam" id="PF25973"/>
    </source>
</evidence>
<proteinExistence type="inferred from homology"/>
<evidence type="ECO:0000256" key="1">
    <source>
        <dbReference type="ARBA" id="ARBA00009477"/>
    </source>
</evidence>
<evidence type="ECO:0000313" key="6">
    <source>
        <dbReference type="EMBL" id="BBB89403.1"/>
    </source>
</evidence>
<dbReference type="Gene3D" id="1.10.287.470">
    <property type="entry name" value="Helix hairpin bin"/>
    <property type="match status" value="1"/>
</dbReference>
<dbReference type="GO" id="GO:0015562">
    <property type="term" value="F:efflux transmembrane transporter activity"/>
    <property type="evidence" value="ECO:0007669"/>
    <property type="project" value="TreeGrafter"/>
</dbReference>
<evidence type="ECO:0000259" key="5">
    <source>
        <dbReference type="Pfam" id="PF25975"/>
    </source>
</evidence>
<evidence type="ECO:0000256" key="2">
    <source>
        <dbReference type="SAM" id="Coils"/>
    </source>
</evidence>
<dbReference type="Proteomes" id="UP000276437">
    <property type="component" value="Chromosome"/>
</dbReference>
<dbReference type="InterPro" id="IPR058647">
    <property type="entry name" value="BSH_CzcB-like"/>
</dbReference>
<dbReference type="PANTHER" id="PTHR30469:SF15">
    <property type="entry name" value="HLYD FAMILY OF SECRETION PROTEINS"/>
    <property type="match status" value="1"/>
</dbReference>
<keyword evidence="7" id="KW-1185">Reference proteome</keyword>
<evidence type="ECO:0000259" key="3">
    <source>
        <dbReference type="Pfam" id="PF25954"/>
    </source>
</evidence>